<comment type="caution">
    <text evidence="2">The sequence shown here is derived from an EMBL/GenBank/DDBJ whole genome shotgun (WGS) entry which is preliminary data.</text>
</comment>
<dbReference type="RefSeq" id="WP_377469083.1">
    <property type="nucleotide sequence ID" value="NZ_JBHLWN010000025.1"/>
</dbReference>
<keyword evidence="1" id="KW-0732">Signal</keyword>
<feature type="signal peptide" evidence="1">
    <location>
        <begin position="1"/>
        <end position="24"/>
    </location>
</feature>
<dbReference type="Gene3D" id="3.40.190.10">
    <property type="entry name" value="Periplasmic binding protein-like II"/>
    <property type="match status" value="2"/>
</dbReference>
<sequence>MKTNFRGHVALTASVLLAAGSILAGCSDGKEPARNEGTAGGTAQDFGGYTAPFSGGKYDPPVTMTSVGCSTSSTDLKYKNGETFENNVALRWSKEKLGIEVKYMWVAPHESGACASKLRLSLSANEPMPDVLHVWANDTQSKNLLQNLIDSGQFMDIGEAFEKHASPQLKKIMQEHPDAWALTTKNGKRYGIPIMQLAHNNDNILYIREDWRKKLNVKEPKTIDDIEAMMDAFVNQDPDGNGKKDTLGLAVSLETFNNWMADASWIFGAYGATPAVWAKSKDGGLQYGSVQPEMKAALAKLRDWIAKGYIDKEASLHDVTKATELMTSGKAGIMPAPFWGINWPMGDLLKNVPGAEVKAYALPAGPDGKTGHYSLAKATHAFLINKNYKHPDAAFLYFNKLLDFALGTPGSGMENGFAEGYDYAIVDGNVTKEADKIPGGQFDVYKLTLIPEAPNDPNRNIDSFTRLSKLKPGEKPTGPVDSGNYDCCKNAIDYAMLAFASKDTAYRDLFIGGATDTMRSKGDMLTKLENETLTKIIHGRSPVEEFDKFVERWKQSGGEQISKEVNVWYQSVSGK</sequence>
<organism evidence="2 3">
    <name type="scientific">Paenibacillus chartarius</name>
    <dbReference type="NCBI Taxonomy" id="747481"/>
    <lineage>
        <taxon>Bacteria</taxon>
        <taxon>Bacillati</taxon>
        <taxon>Bacillota</taxon>
        <taxon>Bacilli</taxon>
        <taxon>Bacillales</taxon>
        <taxon>Paenibacillaceae</taxon>
        <taxon>Paenibacillus</taxon>
    </lineage>
</organism>
<evidence type="ECO:0000313" key="3">
    <source>
        <dbReference type="Proteomes" id="UP001589776"/>
    </source>
</evidence>
<keyword evidence="3" id="KW-1185">Reference proteome</keyword>
<reference evidence="2 3" key="1">
    <citation type="submission" date="2024-09" db="EMBL/GenBank/DDBJ databases">
        <authorList>
            <person name="Sun Q."/>
            <person name="Mori K."/>
        </authorList>
    </citation>
    <scope>NUCLEOTIDE SEQUENCE [LARGE SCALE GENOMIC DNA]</scope>
    <source>
        <strain evidence="2 3">CCM 7759</strain>
    </source>
</reference>
<feature type="chain" id="PRO_5045729994" evidence="1">
    <location>
        <begin position="25"/>
        <end position="575"/>
    </location>
</feature>
<evidence type="ECO:0000256" key="1">
    <source>
        <dbReference type="SAM" id="SignalP"/>
    </source>
</evidence>
<accession>A0ABV6DHA9</accession>
<dbReference type="EMBL" id="JBHLWN010000025">
    <property type="protein sequence ID" value="MFC0212025.1"/>
    <property type="molecule type" value="Genomic_DNA"/>
</dbReference>
<dbReference type="PROSITE" id="PS51257">
    <property type="entry name" value="PROKAR_LIPOPROTEIN"/>
    <property type="match status" value="1"/>
</dbReference>
<proteinExistence type="predicted"/>
<dbReference type="SUPFAM" id="SSF53850">
    <property type="entry name" value="Periplasmic binding protein-like II"/>
    <property type="match status" value="1"/>
</dbReference>
<protein>
    <submittedName>
        <fullName evidence="2">Extracellular solute-binding protein</fullName>
    </submittedName>
</protein>
<gene>
    <name evidence="2" type="ORF">ACFFK0_06085</name>
</gene>
<dbReference type="Proteomes" id="UP001589776">
    <property type="component" value="Unassembled WGS sequence"/>
</dbReference>
<evidence type="ECO:0000313" key="2">
    <source>
        <dbReference type="EMBL" id="MFC0212025.1"/>
    </source>
</evidence>
<name>A0ABV6DHA9_9BACL</name>
<dbReference type="CDD" id="cd13580">
    <property type="entry name" value="PBP2_AlgQ_like_1"/>
    <property type="match status" value="1"/>
</dbReference>